<dbReference type="PANTHER" id="PTHR33121">
    <property type="entry name" value="CYCLIC DI-GMP PHOSPHODIESTERASE PDEF"/>
    <property type="match status" value="1"/>
</dbReference>
<dbReference type="SUPFAM" id="SSF55073">
    <property type="entry name" value="Nucleotide cyclase"/>
    <property type="match status" value="1"/>
</dbReference>
<dbReference type="PANTHER" id="PTHR33121:SF76">
    <property type="entry name" value="SIGNALING PROTEIN"/>
    <property type="match status" value="1"/>
</dbReference>
<feature type="domain" description="EAL" evidence="2">
    <location>
        <begin position="1"/>
        <end position="246"/>
    </location>
</feature>
<dbReference type="OrthoDB" id="7251575at2"/>
<comment type="caution">
    <text evidence="5">The sequence shown here is derived from an EMBL/GenBank/DDBJ whole genome shotgun (WGS) entry which is preliminary data.</text>
</comment>
<protein>
    <submittedName>
        <fullName evidence="5">GGDEF domain-containing protein</fullName>
    </submittedName>
</protein>
<dbReference type="InterPro" id="IPR046342">
    <property type="entry name" value="CBS_dom_sf"/>
</dbReference>
<reference evidence="6" key="1">
    <citation type="submission" date="2017-12" db="EMBL/GenBank/DDBJ databases">
        <title>Draft genome sequence of Telmatospirillum siberiense 26-4b1T, an acidotolerant peatland alphaproteobacterium potentially involved in sulfur cycling.</title>
        <authorList>
            <person name="Hausmann B."/>
            <person name="Pjevac P."/>
            <person name="Schreck K."/>
            <person name="Herbold C.W."/>
            <person name="Daims H."/>
            <person name="Wagner M."/>
            <person name="Pester M."/>
            <person name="Loy A."/>
        </authorList>
    </citation>
    <scope>NUCLEOTIDE SEQUENCE [LARGE SCALE GENOMIC DNA]</scope>
    <source>
        <strain evidence="6">26-4b1</strain>
    </source>
</reference>
<evidence type="ECO:0000256" key="1">
    <source>
        <dbReference type="PROSITE-ProRule" id="PRU00703"/>
    </source>
</evidence>
<gene>
    <name evidence="5" type="ORF">CWS72_09220</name>
</gene>
<dbReference type="SUPFAM" id="SSF54631">
    <property type="entry name" value="CBS-domain pair"/>
    <property type="match status" value="1"/>
</dbReference>
<dbReference type="GO" id="GO:0071111">
    <property type="term" value="F:cyclic-guanylate-specific phosphodiesterase activity"/>
    <property type="evidence" value="ECO:0007669"/>
    <property type="project" value="InterPro"/>
</dbReference>
<feature type="domain" description="CBS" evidence="4">
    <location>
        <begin position="265"/>
        <end position="326"/>
    </location>
</feature>
<name>A0A2N3PWJ6_9PROT</name>
<dbReference type="InterPro" id="IPR029787">
    <property type="entry name" value="Nucleotide_cyclase"/>
</dbReference>
<dbReference type="CDD" id="cd01948">
    <property type="entry name" value="EAL"/>
    <property type="match status" value="1"/>
</dbReference>
<organism evidence="5 6">
    <name type="scientific">Telmatospirillum siberiense</name>
    <dbReference type="NCBI Taxonomy" id="382514"/>
    <lineage>
        <taxon>Bacteria</taxon>
        <taxon>Pseudomonadati</taxon>
        <taxon>Pseudomonadota</taxon>
        <taxon>Alphaproteobacteria</taxon>
        <taxon>Rhodospirillales</taxon>
        <taxon>Rhodospirillaceae</taxon>
        <taxon>Telmatospirillum</taxon>
    </lineage>
</organism>
<dbReference type="InterPro" id="IPR035919">
    <property type="entry name" value="EAL_sf"/>
</dbReference>
<evidence type="ECO:0000259" key="3">
    <source>
        <dbReference type="PROSITE" id="PS50887"/>
    </source>
</evidence>
<dbReference type="SMART" id="SM00267">
    <property type="entry name" value="GGDEF"/>
    <property type="match status" value="1"/>
</dbReference>
<dbReference type="Gene3D" id="3.30.70.270">
    <property type="match status" value="1"/>
</dbReference>
<dbReference type="Proteomes" id="UP000233293">
    <property type="component" value="Unassembled WGS sequence"/>
</dbReference>
<dbReference type="InterPro" id="IPR000160">
    <property type="entry name" value="GGDEF_dom"/>
</dbReference>
<dbReference type="Gene3D" id="3.20.20.450">
    <property type="entry name" value="EAL domain"/>
    <property type="match status" value="1"/>
</dbReference>
<dbReference type="PROSITE" id="PS51371">
    <property type="entry name" value="CBS"/>
    <property type="match status" value="1"/>
</dbReference>
<accession>A0A2N3PWJ6</accession>
<dbReference type="InterPro" id="IPR000644">
    <property type="entry name" value="CBS_dom"/>
</dbReference>
<dbReference type="InterPro" id="IPR043128">
    <property type="entry name" value="Rev_trsase/Diguanyl_cyclase"/>
</dbReference>
<dbReference type="Pfam" id="PF00571">
    <property type="entry name" value="CBS"/>
    <property type="match status" value="1"/>
</dbReference>
<evidence type="ECO:0000313" key="5">
    <source>
        <dbReference type="EMBL" id="PKU24770.1"/>
    </source>
</evidence>
<sequence length="580" mass="63809">MPDPLTVIERLDHAFQPIVNMATGHCFAYEALLNGCADQGFPDQRAFFDACYAIGQLDVVQLRLWEMATARFAGLPHARGARLFLNIDSRSLDGSDSLPRQIRGLLSQYDVPENAITFQISEPPPGVFDPVAPWVRALKRQTCKIAIDRFGGGVAGFQMLYGVEPEFLKLDQFFIRNVTSDSKKKMLLSNVVATAHLLGIVVVAVGVESRSEFMTCKEVGCDLAQGVMIEGPCLHPGDLPSHYPHVEELSRHDRRGRVGDRKIILDQMAPIPPLTIDDEITAVFDRLRRDTRQTFLPVVDRMGQPLGIVRESNIKNYAYSPFGKDLISNKGLGRKLKDFIVRCPIADVQMPVENIMSIYSGDEEAEGIILVDQMRYVGFLSARSIIRVINEKSLAQARDQNPLTKLPGNSLINQFIAESLADVNSPCAYVYVDFDNFKPFNDKYGFRQGDRAILLFAEMIRKRLAAECFLGHIGGDDFFIGFVGALAAGAATEAGYLLEAFRSDAESFYDAEARAAGCISAADRDGTVKCFPLLSASAVVVEAASPRRLFSADDVSALIAKLKKQAKNAPTKLVSTCLPG</sequence>
<feature type="domain" description="GGDEF" evidence="3">
    <location>
        <begin position="425"/>
        <end position="580"/>
    </location>
</feature>
<dbReference type="InterPro" id="IPR001633">
    <property type="entry name" value="EAL_dom"/>
</dbReference>
<evidence type="ECO:0000259" key="4">
    <source>
        <dbReference type="PROSITE" id="PS51371"/>
    </source>
</evidence>
<dbReference type="SUPFAM" id="SSF141868">
    <property type="entry name" value="EAL domain-like"/>
    <property type="match status" value="1"/>
</dbReference>
<dbReference type="InterPro" id="IPR050706">
    <property type="entry name" value="Cyclic-di-GMP_PDE-like"/>
</dbReference>
<keyword evidence="1" id="KW-0129">CBS domain</keyword>
<dbReference type="PROSITE" id="PS50883">
    <property type="entry name" value="EAL"/>
    <property type="match status" value="1"/>
</dbReference>
<evidence type="ECO:0000313" key="6">
    <source>
        <dbReference type="Proteomes" id="UP000233293"/>
    </source>
</evidence>
<dbReference type="AlphaFoldDB" id="A0A2N3PWJ6"/>
<dbReference type="SMART" id="SM00052">
    <property type="entry name" value="EAL"/>
    <property type="match status" value="1"/>
</dbReference>
<evidence type="ECO:0000259" key="2">
    <source>
        <dbReference type="PROSITE" id="PS50883"/>
    </source>
</evidence>
<dbReference type="EMBL" id="PIUM01000008">
    <property type="protein sequence ID" value="PKU24770.1"/>
    <property type="molecule type" value="Genomic_DNA"/>
</dbReference>
<dbReference type="RefSeq" id="WP_101250313.1">
    <property type="nucleotide sequence ID" value="NZ_PIUM01000008.1"/>
</dbReference>
<dbReference type="NCBIfam" id="TIGR00254">
    <property type="entry name" value="GGDEF"/>
    <property type="match status" value="1"/>
</dbReference>
<proteinExistence type="predicted"/>
<keyword evidence="6" id="KW-1185">Reference proteome</keyword>
<dbReference type="Pfam" id="PF00990">
    <property type="entry name" value="GGDEF"/>
    <property type="match status" value="1"/>
</dbReference>
<dbReference type="Pfam" id="PF00563">
    <property type="entry name" value="EAL"/>
    <property type="match status" value="1"/>
</dbReference>
<dbReference type="PROSITE" id="PS50887">
    <property type="entry name" value="GGDEF"/>
    <property type="match status" value="1"/>
</dbReference>